<evidence type="ECO:0000313" key="1">
    <source>
        <dbReference type="EMBL" id="SOQ44789.1"/>
    </source>
</evidence>
<protein>
    <submittedName>
        <fullName evidence="1">SFRICE_027429</fullName>
    </submittedName>
</protein>
<dbReference type="AlphaFoldDB" id="A0A2H1VVD6"/>
<reference evidence="1" key="1">
    <citation type="submission" date="2016-07" db="EMBL/GenBank/DDBJ databases">
        <authorList>
            <person name="Bretaudeau A."/>
        </authorList>
    </citation>
    <scope>NUCLEOTIDE SEQUENCE</scope>
    <source>
        <strain evidence="1">Rice</strain>
        <tissue evidence="1">Whole body</tissue>
    </source>
</reference>
<sequence length="77" mass="8652">MLSAYSHLLTATQVAVRQSPRRVSRNAAHEYELLAWLGTSGAANNVKGYRGSGSKQEKEREPDHYPLVLLEYTFENS</sequence>
<accession>A0A2H1VVD6</accession>
<proteinExistence type="predicted"/>
<organism evidence="1">
    <name type="scientific">Spodoptera frugiperda</name>
    <name type="common">Fall armyworm</name>
    <dbReference type="NCBI Taxonomy" id="7108"/>
    <lineage>
        <taxon>Eukaryota</taxon>
        <taxon>Metazoa</taxon>
        <taxon>Ecdysozoa</taxon>
        <taxon>Arthropoda</taxon>
        <taxon>Hexapoda</taxon>
        <taxon>Insecta</taxon>
        <taxon>Pterygota</taxon>
        <taxon>Neoptera</taxon>
        <taxon>Endopterygota</taxon>
        <taxon>Lepidoptera</taxon>
        <taxon>Glossata</taxon>
        <taxon>Ditrysia</taxon>
        <taxon>Noctuoidea</taxon>
        <taxon>Noctuidae</taxon>
        <taxon>Amphipyrinae</taxon>
        <taxon>Spodoptera</taxon>
    </lineage>
</organism>
<dbReference type="EMBL" id="ODYU01004661">
    <property type="protein sequence ID" value="SOQ44789.1"/>
    <property type="molecule type" value="Genomic_DNA"/>
</dbReference>
<gene>
    <name evidence="1" type="ORF">SFRICE_027429</name>
</gene>
<name>A0A2H1VVD6_SPOFR</name>